<accession>A0A1L9SKB5</accession>
<sequence>MRSLRPLHTIRASKSGFQHIRHFHPTRPSPFVHEVLEVSSSFLHGVHAVSGLPWALSIPLSAVFVRMTVALPLQVYTKIQAHRAQQLNPQILAWIESERKSLRVDNRKLAKPLLPAQLTRELNKRLKEEVRRLKKRWHVSRYYVGMNFLQVPIWISVMESLRAMSGVQTGLLGYLTSIFSSSASAQEALQIPVESSFATEGALWFPDLLAGDPTGILPVCLTASILLNIRSGWKTKTAKEIADLPKGLEFSKALAFKGLKGFLQLLALNIGLSFYVYQMPCALMVYWITSTNIATLQSLVLEKYVFPKSPFKPRKKMYIGLNKPQKTTSDLPLFF</sequence>
<proteinExistence type="inferred from homology"/>
<dbReference type="STRING" id="1073090.A0A1L9SKB5"/>
<keyword evidence="8" id="KW-1185">Reference proteome</keyword>
<evidence type="ECO:0000313" key="8">
    <source>
        <dbReference type="Proteomes" id="UP000184188"/>
    </source>
</evidence>
<dbReference type="PANTHER" id="PTHR12428:SF65">
    <property type="entry name" value="CYTOCHROME C OXIDASE ASSEMBLY PROTEIN COX18, MITOCHONDRIAL"/>
    <property type="match status" value="1"/>
</dbReference>
<protein>
    <recommendedName>
        <fullName evidence="9">Mitochondrial export translocase Oxa2</fullName>
    </recommendedName>
</protein>
<reference evidence="8" key="1">
    <citation type="journal article" date="2017" name="Genome Biol.">
        <title>Comparative genomics reveals high biological diversity and specific adaptations in the industrially and medically important fungal genus Aspergillus.</title>
        <authorList>
            <person name="de Vries R.P."/>
            <person name="Riley R."/>
            <person name="Wiebenga A."/>
            <person name="Aguilar-Osorio G."/>
            <person name="Amillis S."/>
            <person name="Uchima C.A."/>
            <person name="Anderluh G."/>
            <person name="Asadollahi M."/>
            <person name="Askin M."/>
            <person name="Barry K."/>
            <person name="Battaglia E."/>
            <person name="Bayram O."/>
            <person name="Benocci T."/>
            <person name="Braus-Stromeyer S.A."/>
            <person name="Caldana C."/>
            <person name="Canovas D."/>
            <person name="Cerqueira G.C."/>
            <person name="Chen F."/>
            <person name="Chen W."/>
            <person name="Choi C."/>
            <person name="Clum A."/>
            <person name="Dos Santos R.A."/>
            <person name="Damasio A.R."/>
            <person name="Diallinas G."/>
            <person name="Emri T."/>
            <person name="Fekete E."/>
            <person name="Flipphi M."/>
            <person name="Freyberg S."/>
            <person name="Gallo A."/>
            <person name="Gournas C."/>
            <person name="Habgood R."/>
            <person name="Hainaut M."/>
            <person name="Harispe M.L."/>
            <person name="Henrissat B."/>
            <person name="Hilden K.S."/>
            <person name="Hope R."/>
            <person name="Hossain A."/>
            <person name="Karabika E."/>
            <person name="Karaffa L."/>
            <person name="Karanyi Z."/>
            <person name="Krasevec N."/>
            <person name="Kuo A."/>
            <person name="Kusch H."/>
            <person name="LaButti K."/>
            <person name="Lagendijk E.L."/>
            <person name="Lapidus A."/>
            <person name="Levasseur A."/>
            <person name="Lindquist E."/>
            <person name="Lipzen A."/>
            <person name="Logrieco A.F."/>
            <person name="MacCabe A."/>
            <person name="Maekelae M.R."/>
            <person name="Malavazi I."/>
            <person name="Melin P."/>
            <person name="Meyer V."/>
            <person name="Mielnichuk N."/>
            <person name="Miskei M."/>
            <person name="Molnar A.P."/>
            <person name="Mule G."/>
            <person name="Ngan C.Y."/>
            <person name="Orejas M."/>
            <person name="Orosz E."/>
            <person name="Ouedraogo J.P."/>
            <person name="Overkamp K.M."/>
            <person name="Park H.-S."/>
            <person name="Perrone G."/>
            <person name="Piumi F."/>
            <person name="Punt P.J."/>
            <person name="Ram A.F."/>
            <person name="Ramon A."/>
            <person name="Rauscher S."/>
            <person name="Record E."/>
            <person name="Riano-Pachon D.M."/>
            <person name="Robert V."/>
            <person name="Roehrig J."/>
            <person name="Ruller R."/>
            <person name="Salamov A."/>
            <person name="Salih N.S."/>
            <person name="Samson R.A."/>
            <person name="Sandor E."/>
            <person name="Sanguinetti M."/>
            <person name="Schuetze T."/>
            <person name="Sepcic K."/>
            <person name="Shelest E."/>
            <person name="Sherlock G."/>
            <person name="Sophianopoulou V."/>
            <person name="Squina F.M."/>
            <person name="Sun H."/>
            <person name="Susca A."/>
            <person name="Todd R.B."/>
            <person name="Tsang A."/>
            <person name="Unkles S.E."/>
            <person name="van de Wiele N."/>
            <person name="van Rossen-Uffink D."/>
            <person name="Oliveira J.V."/>
            <person name="Vesth T.C."/>
            <person name="Visser J."/>
            <person name="Yu J.-H."/>
            <person name="Zhou M."/>
            <person name="Andersen M.R."/>
            <person name="Archer D.B."/>
            <person name="Baker S.E."/>
            <person name="Benoit I."/>
            <person name="Brakhage A.A."/>
            <person name="Braus G.H."/>
            <person name="Fischer R."/>
            <person name="Frisvad J.C."/>
            <person name="Goldman G.H."/>
            <person name="Houbraken J."/>
            <person name="Oakley B."/>
            <person name="Pocsi I."/>
            <person name="Scazzocchio C."/>
            <person name="Seiboth B."/>
            <person name="vanKuyk P.A."/>
            <person name="Wortman J."/>
            <person name="Dyer P.S."/>
            <person name="Grigoriev I.V."/>
        </authorList>
    </citation>
    <scope>NUCLEOTIDE SEQUENCE [LARGE SCALE GENOMIC DNA]</scope>
    <source>
        <strain evidence="8">CBS 506.65</strain>
    </source>
</reference>
<evidence type="ECO:0000256" key="2">
    <source>
        <dbReference type="ARBA" id="ARBA00009877"/>
    </source>
</evidence>
<organism evidence="7 8">
    <name type="scientific">Penicilliopsis zonata CBS 506.65</name>
    <dbReference type="NCBI Taxonomy" id="1073090"/>
    <lineage>
        <taxon>Eukaryota</taxon>
        <taxon>Fungi</taxon>
        <taxon>Dikarya</taxon>
        <taxon>Ascomycota</taxon>
        <taxon>Pezizomycotina</taxon>
        <taxon>Eurotiomycetes</taxon>
        <taxon>Eurotiomycetidae</taxon>
        <taxon>Eurotiales</taxon>
        <taxon>Aspergillaceae</taxon>
        <taxon>Penicilliopsis</taxon>
    </lineage>
</organism>
<dbReference type="GeneID" id="34615664"/>
<gene>
    <name evidence="7" type="ORF">ASPZODRAFT_64039</name>
</gene>
<keyword evidence="3 6" id="KW-0812">Transmembrane</keyword>
<evidence type="ECO:0000313" key="7">
    <source>
        <dbReference type="EMBL" id="OJJ47494.1"/>
    </source>
</evidence>
<dbReference type="VEuPathDB" id="FungiDB:ASPZODRAFT_64039"/>
<evidence type="ECO:0000256" key="6">
    <source>
        <dbReference type="SAM" id="Phobius"/>
    </source>
</evidence>
<evidence type="ECO:0008006" key="9">
    <source>
        <dbReference type="Google" id="ProtNLM"/>
    </source>
</evidence>
<dbReference type="Proteomes" id="UP000184188">
    <property type="component" value="Unassembled WGS sequence"/>
</dbReference>
<keyword evidence="5 6" id="KW-0472">Membrane</keyword>
<evidence type="ECO:0000256" key="5">
    <source>
        <dbReference type="ARBA" id="ARBA00023136"/>
    </source>
</evidence>
<comment type="subcellular location">
    <subcellularLocation>
        <location evidence="1">Membrane</location>
        <topology evidence="1">Multi-pass membrane protein</topology>
    </subcellularLocation>
</comment>
<dbReference type="InterPro" id="IPR001708">
    <property type="entry name" value="YidC/ALB3/OXA1/COX18"/>
</dbReference>
<evidence type="ECO:0000256" key="4">
    <source>
        <dbReference type="ARBA" id="ARBA00022989"/>
    </source>
</evidence>
<dbReference type="GO" id="GO:0005743">
    <property type="term" value="C:mitochondrial inner membrane"/>
    <property type="evidence" value="ECO:0007669"/>
    <property type="project" value="TreeGrafter"/>
</dbReference>
<dbReference type="GO" id="GO:0032977">
    <property type="term" value="F:membrane insertase activity"/>
    <property type="evidence" value="ECO:0007669"/>
    <property type="project" value="InterPro"/>
</dbReference>
<feature type="transmembrane region" description="Helical" evidence="6">
    <location>
        <begin position="254"/>
        <end position="277"/>
    </location>
</feature>
<dbReference type="OrthoDB" id="2148490at2759"/>
<evidence type="ECO:0000256" key="3">
    <source>
        <dbReference type="ARBA" id="ARBA00022692"/>
    </source>
</evidence>
<dbReference type="PANTHER" id="PTHR12428">
    <property type="entry name" value="OXA1"/>
    <property type="match status" value="1"/>
</dbReference>
<keyword evidence="4 6" id="KW-1133">Transmembrane helix</keyword>
<name>A0A1L9SKB5_9EURO</name>
<evidence type="ECO:0000256" key="1">
    <source>
        <dbReference type="ARBA" id="ARBA00004141"/>
    </source>
</evidence>
<dbReference type="RefSeq" id="XP_022582004.1">
    <property type="nucleotide sequence ID" value="XM_022729200.1"/>
</dbReference>
<dbReference type="GO" id="GO:0032979">
    <property type="term" value="P:protein insertion into mitochondrial inner membrane from matrix"/>
    <property type="evidence" value="ECO:0007669"/>
    <property type="project" value="TreeGrafter"/>
</dbReference>
<dbReference type="AlphaFoldDB" id="A0A1L9SKB5"/>
<dbReference type="GO" id="GO:0033617">
    <property type="term" value="P:mitochondrial respiratory chain complex IV assembly"/>
    <property type="evidence" value="ECO:0007669"/>
    <property type="project" value="TreeGrafter"/>
</dbReference>
<dbReference type="EMBL" id="KV878340">
    <property type="protein sequence ID" value="OJJ47494.1"/>
    <property type="molecule type" value="Genomic_DNA"/>
</dbReference>
<comment type="similarity">
    <text evidence="2">Belongs to the OXA1/ALB3/YidC family.</text>
</comment>